<dbReference type="SUPFAM" id="SSF50405">
    <property type="entry name" value="Actin-crosslinking proteins"/>
    <property type="match status" value="1"/>
</dbReference>
<evidence type="ECO:0000313" key="2">
    <source>
        <dbReference type="Proteomes" id="UP000184442"/>
    </source>
</evidence>
<dbReference type="OrthoDB" id="1864213at2"/>
<name>A0A1M6DVI1_9FIRM</name>
<organism evidence="1 2">
    <name type="scientific">Lutispora thermophila DSM 19022</name>
    <dbReference type="NCBI Taxonomy" id="1122184"/>
    <lineage>
        <taxon>Bacteria</taxon>
        <taxon>Bacillati</taxon>
        <taxon>Bacillota</taxon>
        <taxon>Clostridia</taxon>
        <taxon>Lutisporales</taxon>
        <taxon>Lutisporaceae</taxon>
        <taxon>Lutispora</taxon>
    </lineage>
</organism>
<proteinExistence type="predicted"/>
<keyword evidence="2" id="KW-1185">Reference proteome</keyword>
<dbReference type="Proteomes" id="UP000184442">
    <property type="component" value="Unassembled WGS sequence"/>
</dbReference>
<protein>
    <submittedName>
        <fullName evidence="1">Uncharacterized protein</fullName>
    </submittedName>
</protein>
<sequence length="739" mass="82509">MALSLIAITPLTVTASPDMSLDEWLDMAIKSGMIKPEQIKGSRVTSYVTIKSLPAKINYKVGEAFDPTGLVAVLIDNGKETDITNKITFFTLRNMELKKGSSLKEANETLSIELRYNGAQVGGYAIHVIDPKAASGAWPFVPSDKNMTSGKIKSGWAYIISHDDGKFRINGDKTVSPSRRFNEPFYFEHLGDDRYYIHAANGGYLSYKGKVTDPSAPIVISDTPCKWFLDAYNEGGYRTFALVVDSNHKYVIRTWGYCNETQDSQITLHNTRNGDAYLRDCRFIISTSVDQNTIPKWWFDYKEGKEAPASKVEKPEDDGYGYYDKLEFANETKRPTITTRIDYNLELPEFRNNFTNWGTTVKSSILSRNERGTYLEAYADGEYVTIRKYSAENSYLGEKPIKYELPIFGGIYSGKEYNYIAFGQDNTEENDSKESIRIVKYDKEFNRISSVSITGGQTKAIKPLNHTAHFAESGNQLILHTARTRYKSSDGLNHQSNLDIFVNTDTMKVTYVSSLSPANHVSHSFDTYVRFDGNVPVFLDLGDGSPRSVVLQKASGSSYIKATMFEILGPAGANYTGVTAGGLEVSKNNYLTAIATINQSSAKWGKGNSNAASNASMVPSNHRSLNQRDIVVCIVPRNFSNGAVAKNVTIAKYIGTSKIATTPQLLKISNNKFVVLWGQYSLNGGTNVRYEDDDWDEDGPECYQVQYIDENGNKLGNAIRYEKVKDFYATYLKEVDSVK</sequence>
<evidence type="ECO:0000313" key="1">
    <source>
        <dbReference type="EMBL" id="SHI77185.1"/>
    </source>
</evidence>
<dbReference type="AlphaFoldDB" id="A0A1M6DVI1"/>
<dbReference type="RefSeq" id="WP_139249935.1">
    <property type="nucleotide sequence ID" value="NZ_FQZS01000007.1"/>
</dbReference>
<reference evidence="1 2" key="1">
    <citation type="submission" date="2016-11" db="EMBL/GenBank/DDBJ databases">
        <authorList>
            <person name="Jaros S."/>
            <person name="Januszkiewicz K."/>
            <person name="Wedrychowicz H."/>
        </authorList>
    </citation>
    <scope>NUCLEOTIDE SEQUENCE [LARGE SCALE GENOMIC DNA]</scope>
    <source>
        <strain evidence="1 2">DSM 19022</strain>
    </source>
</reference>
<dbReference type="EMBL" id="FQZS01000007">
    <property type="protein sequence ID" value="SHI77185.1"/>
    <property type="molecule type" value="Genomic_DNA"/>
</dbReference>
<accession>A0A1M6DVI1</accession>
<gene>
    <name evidence="1" type="ORF">SAMN02745176_01314</name>
</gene>
<dbReference type="InterPro" id="IPR008999">
    <property type="entry name" value="Actin-crosslinking"/>
</dbReference>
<dbReference type="Gene3D" id="2.60.40.3630">
    <property type="match status" value="1"/>
</dbReference>